<accession>A0A8J7TV15</accession>
<evidence type="ECO:0000313" key="2">
    <source>
        <dbReference type="Proteomes" id="UP000664414"/>
    </source>
</evidence>
<sequence>MSKFFISLVLITFVSWQNEGYSSVVVKELEDGSISIKAGQKYPPHIFDTLAFVKDVQEKLSKYHTNTPLSIDLSGDISISSRRVEILLNELNRTSFPINFLNLSGTSVEANIIDLLLKSRIECIDISETEAAESEKLSFEEPCEKFIFIPKSFLYSIKDLDKDTLDFHKKYYGHNDEEDLPQRGLLSGDTPEKTSGPLGIFIPHSSQFCGLSVNYGDSTQGFILPSSAQIFGLTG</sequence>
<comment type="caution">
    <text evidence="1">The sequence shown here is derived from an EMBL/GenBank/DDBJ whole genome shotgun (WGS) entry which is preliminary data.</text>
</comment>
<dbReference type="EMBL" id="JAFKGL010000036">
    <property type="protein sequence ID" value="MBN9413722.1"/>
    <property type="molecule type" value="Genomic_DNA"/>
</dbReference>
<evidence type="ECO:0000313" key="1">
    <source>
        <dbReference type="EMBL" id="MBN9413722.1"/>
    </source>
</evidence>
<organism evidence="1 2">
    <name type="scientific">Candidatus Paracaedimonas acanthamoebae</name>
    <dbReference type="NCBI Taxonomy" id="244581"/>
    <lineage>
        <taxon>Bacteria</taxon>
        <taxon>Pseudomonadati</taxon>
        <taxon>Pseudomonadota</taxon>
        <taxon>Alphaproteobacteria</taxon>
        <taxon>Holosporales</taxon>
        <taxon>Caedimonadaceae</taxon>
        <taxon>Candidatus Paracaedimonas</taxon>
    </lineage>
</organism>
<gene>
    <name evidence="1" type="ORF">J0H12_07390</name>
</gene>
<proteinExistence type="predicted"/>
<name>A0A8J7TV15_9PROT</name>
<reference evidence="1" key="1">
    <citation type="submission" date="2021-02" db="EMBL/GenBank/DDBJ databases">
        <title>Thiocyanate and organic carbon inputs drive convergent selection for specific autotrophic Afipia and Thiobacillus strains within complex microbiomes.</title>
        <authorList>
            <person name="Huddy R.J."/>
            <person name="Sachdeva R."/>
            <person name="Kadzinga F."/>
            <person name="Kantor R.S."/>
            <person name="Harrison S.T.L."/>
            <person name="Banfield J.F."/>
        </authorList>
    </citation>
    <scope>NUCLEOTIDE SEQUENCE</scope>
    <source>
        <strain evidence="1">SCN18_10_11_15_R4_P_38_20</strain>
    </source>
</reference>
<dbReference type="AlphaFoldDB" id="A0A8J7TV15"/>
<protein>
    <submittedName>
        <fullName evidence="1">Uncharacterized protein</fullName>
    </submittedName>
</protein>
<dbReference type="Proteomes" id="UP000664414">
    <property type="component" value="Unassembled WGS sequence"/>
</dbReference>